<dbReference type="GO" id="GO:0008017">
    <property type="term" value="F:microtubule binding"/>
    <property type="evidence" value="ECO:0007669"/>
    <property type="project" value="InterPro"/>
</dbReference>
<dbReference type="Pfam" id="PF00225">
    <property type="entry name" value="Kinesin"/>
    <property type="match status" value="1"/>
</dbReference>
<dbReference type="Gene3D" id="3.40.850.10">
    <property type="entry name" value="Kinesin motor domain"/>
    <property type="match status" value="1"/>
</dbReference>
<dbReference type="InterPro" id="IPR001752">
    <property type="entry name" value="Kinesin_motor_dom"/>
</dbReference>
<proteinExistence type="predicted"/>
<dbReference type="GO" id="GO:0003777">
    <property type="term" value="F:microtubule motor activity"/>
    <property type="evidence" value="ECO:0007669"/>
    <property type="project" value="InterPro"/>
</dbReference>
<dbReference type="GO" id="GO:0007018">
    <property type="term" value="P:microtubule-based movement"/>
    <property type="evidence" value="ECO:0007669"/>
    <property type="project" value="InterPro"/>
</dbReference>
<name>A0A6C0C8A2_9ZZZZ</name>
<evidence type="ECO:0000313" key="2">
    <source>
        <dbReference type="EMBL" id="QHT00808.1"/>
    </source>
</evidence>
<dbReference type="EMBL" id="MN739359">
    <property type="protein sequence ID" value="QHT00808.1"/>
    <property type="molecule type" value="Genomic_DNA"/>
</dbReference>
<accession>A0A6C0C8A2</accession>
<protein>
    <recommendedName>
        <fullName evidence="1">Kinesin motor domain-containing protein</fullName>
    </recommendedName>
</protein>
<reference evidence="2" key="1">
    <citation type="journal article" date="2020" name="Nature">
        <title>Giant virus diversity and host interactions through global metagenomics.</title>
        <authorList>
            <person name="Schulz F."/>
            <person name="Roux S."/>
            <person name="Paez-Espino D."/>
            <person name="Jungbluth S."/>
            <person name="Walsh D.A."/>
            <person name="Denef V.J."/>
            <person name="McMahon K.D."/>
            <person name="Konstantinidis K.T."/>
            <person name="Eloe-Fadrosh E.A."/>
            <person name="Kyrpides N.C."/>
            <person name="Woyke T."/>
        </authorList>
    </citation>
    <scope>NUCLEOTIDE SEQUENCE</scope>
    <source>
        <strain evidence="2">GVMAG-M-3300020192-26</strain>
    </source>
</reference>
<organism evidence="2">
    <name type="scientific">viral metagenome</name>
    <dbReference type="NCBI Taxonomy" id="1070528"/>
    <lineage>
        <taxon>unclassified sequences</taxon>
        <taxon>metagenomes</taxon>
        <taxon>organismal metagenomes</taxon>
    </lineage>
</organism>
<feature type="domain" description="Kinesin motor" evidence="1">
    <location>
        <begin position="2174"/>
        <end position="2262"/>
    </location>
</feature>
<dbReference type="InterPro" id="IPR036961">
    <property type="entry name" value="Kinesin_motor_dom_sf"/>
</dbReference>
<dbReference type="GO" id="GO:0005524">
    <property type="term" value="F:ATP binding"/>
    <property type="evidence" value="ECO:0007669"/>
    <property type="project" value="InterPro"/>
</dbReference>
<dbReference type="SUPFAM" id="SSF52540">
    <property type="entry name" value="P-loop containing nucleoside triphosphate hydrolases"/>
    <property type="match status" value="1"/>
</dbReference>
<sequence>MKTKYAFIVKQVGGANGLTRIFTESQKNFKDEVFDPVTYPTEDIYPDSHYNTDYILNQFASFVQKMSENASIWDNRNFVTFVDRLEKLKSKVENARTMDPIPNPYEYVGVDPSDELYQHGMDNKHGGIYENRKYLARPTNLQFYEYWKIGSNVPHSVRIINNWPIIFPVWSNGQFNSPPAFILPPRGPADKVSYGARQTFEIDLPPSTKYYDFYFQPFKNDSSGSNVPEKLAEEIDQLNNLYFIIIRSLVAQDRNEEIIDTNTKITKSFVKVNSEIAMSQYTDKYNALEAIVVNIFEAIKHSKQSVMTKINILDSVPDIAKYYANLRFSNSDIADAVKTPTDMIDFISQTDFDKKIKKKVAEISKPSLDIINSALHLKKYVPRVTSTRGSFGENIAELYNYIGKAKTLPATDFVNNMFVTKIQTDNVGKIIAKFWNNDDMSERGRDIMIKTRDHARLISGDPDFNRGLLSGKARMQNYRNKYPYKNNLIGGSNKYGFAKKKSLAYVSQTGGFYISYDDIFNDSKQRRTKVEQGAARISGLAEQINKPKIETNLDVLYQNNDFLANALNNHVFHRMFVAENANVQSSLGDKLINLIDEFQNDLSKLFGVMNDRVKTVANNKVLHDLFASGSVKLNDFIDFFKESGITSVTPVRYPYDYGMDNMYLINLITDMKNQSVDMDVIASIMKKLSTKGISDIDRSKKITELSDDLHVLNDKLQDLRNNMISVKGSLNHNVSDLQQNKSYTNKVIVKNFDSLTSNIDFILGDINDFESISDLLIEFQKLDASTTNSWEKNKQLLRVLNDKIKAATPVKDKLDAYVALPPDPKIYKETDLGSYVLKYNNLIDNVIMYQNNLGINYETDKSILKMDKELADLGASVEKLKILSLIIFGDKINWGGVLIKSDVGHAIDTANTVQIIDNIREMVKNLTVDNDLSFDKLPIRFDMTRGKKLTKKEMFYDILTVMGNLFLFPELLEEIDIPHDMRLIIDTYAYPTDIWPIFMNNILHLVDNDKLIDKNVEQRFNKLFNIFKGVINEHDGVTNEHDKRVSELNAFPEYVSWDDPIIENMYDKLFYYASMGPESKITDTVLNNIDLTSLQKMRNLQTQSDISDYIVGQRNIIIISLLSLLSSSLSSVYTKLMIASVGKADNVAIKELSNKIAKDHVRLERLEIMNKYSKRVFRSNYMREYIINIDTYLNSPLHSIPIPTPANLIDISNLDNNMITMTMDIKNKFGVFKKQTLSYLNLIMSENDTGLPPCIADNADFTIIFKTNMLHNLYSLRWEKLGGGIKTVAKGVNDIVKSRRIDFASVPNHIKKKIYNEKIEIYPVGNKITDDIVQQYVSYVNTIDLALTILPLILQAKTIIEKYDYTTLGAVRWAKNAQLLKEVLMLLSDIDRTIRFEKDVLLIREILAPEFDFYDKTSAILNFPFSKANILDAFEDLTNMISMYHSYIINLIKILGLREGVIRIREITSKCVDPNNIDKRNKLLNLSDFVNPINNLEKYVTNILNDNQNIVTTAQRTYDDHKLDDATLLDLENDYFYSNGNKKTAKDFRYFVLTKNKEILDKFIELDKTYDQLFDYHVKTKDFLSPILLKQIIDKSVAGYGVVLDKSDNDLRRLFTGMVDDMTGPGGIFFLSPGILQPADLRSALTSDLEKIIIGKKFPVIGGVSIYSPAYPPSSTYIVIDNNGVIDKVKIINAIDISSGSPFFWEESIKGIAFALNYNFTDSIAYYKQLARAILSYMYASINRNKEFERAYVPFYSKIKTLTDGLPHQKFLEEFRPLVDRITNENTYIQNTAVLIPIITIPMPGTIIPDTQIDIYKYNDAELSTNPSISSHLKLAESAFKNLVDIVDTKKMNDLLKNEKIVGNLIISNKSTLQMILNKQDNIMEENSAKFEEVVNVIRQVMFNSYYKATDFVPLSTLTMFLGKMTEYYTRSRKNLDNNLKNMIDMHEEFASFKKQETNYLLFLAGLDQKINSSEYDPKIYLRIGFGLIGYYNDIINGIIACVEKKSVDEMTEIEKYLFDYHWIPLMRCRTLFNWLINTYAQEEMTSEVAKLGRGETIDHIFMSKKIELNSVSGAIKQIFTEFNAIRQYIDQYHATLIPTLSIHMRINDYETKSGGAITNYSPFDPAYVANRDNRVFSGHGNRLHVNFDKVKDDQYPGGINSVDAEMQFNFVNNEMKHSDNVPKENYGVLFNKIYDSENFPDPAIISNYMSLATKILQGEGTMLMTYGYSGAGKTFPLFGNSERNEQGILQATLQSFHKRIYFRAYEIYGLGTRFNSYWNRQHCSNNAGCPFITCEIGEYIYHMIIHHHLEKNNDDIVLKNSIQIENQHDMLAYIMEMVDPTKNTFKFQTGMTAKNAGPNLFSAVDHTGQVTIPLFVEIGEKQINNFDKMVQKINESRINGITNQYLDRQTFHQIKATSNNPESSRSVMVYEFQIEVNMGDKNIFVPFIIYDMPGKEDLVKTYVTPNRDDISIKTAINDHPNKNIKHAIFKDLADDDNYNADFGDLIKDHKISLIMNPYLIPTYCSSVQIFNIVKYLKSLDTVISNGWRSTFFAQLFKLDAIFYGVQIDSSDKVLRTNADVTIGSTPTQSTLSTFEIFNSIIITFTDFFDESKINFQGSFPNKGAMTSADPLFNKNIKENLGILESQPGATLTASTVAIKRYLLTLLIWELMQYRALDIIARIIELSVDGNSDNGWETENIHAAFEGFYINETVNGLINFLTIKVLNRPSPYESQVDGSLIAPTSFMREISSTIPIQNYYCYIRNLYDADKTSKFTLKDDPIKLVANPNLTKKIENNAKRIEIENFVAKYHSLVGMQNDSSIDIFDKTVTKLLSAFRSAIYYDSFLYDSNKIFRNNQGGVVVCTGSIGEIIDVDSKLKYIDPTIYDSGATPSTVQGNEDPATPAILDETNRPLIQDFLEPYKQKVTCWHLFYVITNNDPEKKGTAQIEMLENSMKFINILNSLSTSTCTI</sequence>
<dbReference type="InterPro" id="IPR027417">
    <property type="entry name" value="P-loop_NTPase"/>
</dbReference>
<evidence type="ECO:0000259" key="1">
    <source>
        <dbReference type="Pfam" id="PF00225"/>
    </source>
</evidence>